<evidence type="ECO:0000256" key="6">
    <source>
        <dbReference type="SAM" id="MobiDB-lite"/>
    </source>
</evidence>
<feature type="domain" description="RNB" evidence="7">
    <location>
        <begin position="316"/>
        <end position="691"/>
    </location>
</feature>
<dbReference type="InterPro" id="IPR050534">
    <property type="entry name" value="Coronavir_polyprotein_1ab"/>
</dbReference>
<accession>A0AAN8JK29</accession>
<organism evidence="8 9">
    <name type="scientific">Patella caerulea</name>
    <name type="common">Rayed Mediterranean limpet</name>
    <dbReference type="NCBI Taxonomy" id="87958"/>
    <lineage>
        <taxon>Eukaryota</taxon>
        <taxon>Metazoa</taxon>
        <taxon>Spiralia</taxon>
        <taxon>Lophotrochozoa</taxon>
        <taxon>Mollusca</taxon>
        <taxon>Gastropoda</taxon>
        <taxon>Patellogastropoda</taxon>
        <taxon>Patelloidea</taxon>
        <taxon>Patellidae</taxon>
        <taxon>Patella</taxon>
    </lineage>
</organism>
<dbReference type="InterPro" id="IPR001900">
    <property type="entry name" value="RNase_II/R"/>
</dbReference>
<dbReference type="SUPFAM" id="SSF50249">
    <property type="entry name" value="Nucleic acid-binding proteins"/>
    <property type="match status" value="2"/>
</dbReference>
<dbReference type="Pfam" id="PF13086">
    <property type="entry name" value="AAA_11"/>
    <property type="match status" value="1"/>
</dbReference>
<evidence type="ECO:0000256" key="1">
    <source>
        <dbReference type="ARBA" id="ARBA00007913"/>
    </source>
</evidence>
<feature type="compositionally biased region" description="Low complexity" evidence="6">
    <location>
        <begin position="1"/>
        <end position="11"/>
    </location>
</feature>
<evidence type="ECO:0000256" key="2">
    <source>
        <dbReference type="ARBA" id="ARBA00022741"/>
    </source>
</evidence>
<evidence type="ECO:0000256" key="3">
    <source>
        <dbReference type="ARBA" id="ARBA00022801"/>
    </source>
</evidence>
<dbReference type="GO" id="GO:0004540">
    <property type="term" value="F:RNA nuclease activity"/>
    <property type="evidence" value="ECO:0007669"/>
    <property type="project" value="InterPro"/>
</dbReference>
<dbReference type="Proteomes" id="UP001347796">
    <property type="component" value="Unassembled WGS sequence"/>
</dbReference>
<name>A0AAN8JK29_PATCE</name>
<evidence type="ECO:0000313" key="9">
    <source>
        <dbReference type="Proteomes" id="UP001347796"/>
    </source>
</evidence>
<dbReference type="FunFam" id="3.40.50.300:FF:000326">
    <property type="entry name" value="P-loop containing nucleoside triphosphate hydrolase"/>
    <property type="match status" value="1"/>
</dbReference>
<gene>
    <name evidence="8" type="ORF">SNE40_011557</name>
</gene>
<dbReference type="SMART" id="SM00955">
    <property type="entry name" value="RNB"/>
    <property type="match status" value="1"/>
</dbReference>
<keyword evidence="2" id="KW-0547">Nucleotide-binding</keyword>
<keyword evidence="4" id="KW-0347">Helicase</keyword>
<comment type="similarity">
    <text evidence="1">Belongs to the DNA2/NAM7 helicase family.</text>
</comment>
<dbReference type="Pfam" id="PF13087">
    <property type="entry name" value="AAA_12"/>
    <property type="match status" value="1"/>
</dbReference>
<dbReference type="SUPFAM" id="SSF52540">
    <property type="entry name" value="P-loop containing nucleoside triphosphate hydrolases"/>
    <property type="match status" value="1"/>
</dbReference>
<evidence type="ECO:0000259" key="7">
    <source>
        <dbReference type="SMART" id="SM00955"/>
    </source>
</evidence>
<sequence>MDCSDSDSSCSFPESVTTTMSSSRNELGSSQDKHEDETTEIKGSETPPETTWFEESEAVYSGKKDKLSVCLQYDIDVNDDMKGNLPPWEPFYPELKSRRAIDECIKTQPNKYKKCIIHIESAQIAVARPVDSPTGSEIEIRGRSKIGQTFHEDVVCVEIIDNNSQTDTNRNRVYGKVVGILDRNRHKDVSNPVFVCTVDDHEAHLMRPICKTIPKISTFHNRVAKNFPKMKNWRIEMYKIDNRKVKFEKYFRLSPNKRSEYLFVVAYITWGSKFVYPKGVVLDVITSSQSYETCLKVLDMQYNIDPVYPLDVIEETKKLTKGTITSSKGIEQVITIDPKGSKDLDDALNVQRISDNEFLVGIHIADVASWVKRGYYIDLEAKRRAVSFYPTQWRTIHMIPEPLSQNHCSLIEGENRQAISVYFRLNAEGEELEEPWIKKSVVNSEKQLSYQEAQEIIDGNWRGEDEKTEFVKNQVIDLYKLSKSIRKVRLCDKMLHVPYSDREAGEDCVEAHYLVEEFMIMANFFVAKLLIGKFPSGIPVRYQEKPDNVSLIEWFNMYHTIGNVILNLQGNSCEGVGGQHTLLLEKARGLDGNYVTIQKDVWKQILNAIQSKNFDMARRFLCMDELHPGHFVAQKKWENIMETAQYTCSAEEGISLNHFSLQKMPYTHFTSPIRRYIDLIVQRFIHAYLDGTGAPYTNGEIQELCIHLNERTKMQKQHQKETSKIDLAMDLRRQPVPFNGYISHSDDDGLQLQIPKWKFLPLSNKEVPYHLLDVCEKPEVKKAQYINGDITTTTWKKRSYHTLGTQVGVRPKLKPHEKLELDPNQNCVYLKISTLAKLISDVVGSLNVEIGQQKRKKHRKDAIKMVDSMGLDGQRPPVRFGTADIVSCEGGNNTTLLNICRFSYTFAPGRLISAEMSSVIEKGIPTPKISLLHLTKNLSFCLAHKENPVACLAKFAHQSTSEAVWQSVEDYIAAWHAVLEMEAAVTSANSGDETIFLEEVTIDFLDLRKGSFELGLQFCLDRNIFGLEFAAPRKDTLVPISDFMCIRYAPEGDRRFTWVAHGVMESIARDDDMLCVHFNLHEKASTLIPRNIPDGDAKRSFTIEILPRSQTDRRLKNALQPKKLNDAPLAKAIALNQPIPRLDGDHYHLGIMAERDISKELLKRNKLPANNTGQHEAIDKALTSSFTLIQGPPGTGKTYTGIKLAYLFAKINNIREIEKPGEKSKAGEDEKKGQKHQVLYCGPSNKAVDVVTRNLKNKLGEICPKIIRIYGSVIKNEDFPIPGQYIPKSAVNREGRCPKDLYDISLHHVIRQPGKPYAKEIRKYDEIFRKEREWPDSQGISAKIIRRYNKRVSEAEQHELPNYDVILCTAAIAGSQRYTSATNIFQCIIDECGMCTEPESMLPIIETKAKQVVLIGDHKQLRPIVLCSEAAKLGLERSLFERYADGAVFLNRQYRMHPNICKFPSTQFYDGKLETGFSLSREIDRPLRILPEDTVMMFYHVEGVEESLTVNTDEGHENSKSNKAEADKVIDLFLHMVRNERCHPKSINIMTQYKSQMSLLQKRLKELKFDVTVNTVVASQGGEWDYAILSTVRSQSTFNIEPCPTLGWKIQNLGFVADQNQTNVALTRARKGLFIIGNKNLLHCDEVWKNLLDDYADEGCVSNAGDIPRATISRPPLQYCKNNKRILKRQSSH</sequence>
<keyword evidence="3" id="KW-0378">Hydrolase</keyword>
<feature type="compositionally biased region" description="Polar residues" evidence="6">
    <location>
        <begin position="12"/>
        <end position="30"/>
    </location>
</feature>
<evidence type="ECO:0000313" key="8">
    <source>
        <dbReference type="EMBL" id="KAK6179132.1"/>
    </source>
</evidence>
<dbReference type="InterPro" id="IPR041679">
    <property type="entry name" value="DNA2/NAM7-like_C"/>
</dbReference>
<dbReference type="CDD" id="cd18808">
    <property type="entry name" value="SF1_C_Upf1"/>
    <property type="match status" value="1"/>
</dbReference>
<dbReference type="GO" id="GO:0003723">
    <property type="term" value="F:RNA binding"/>
    <property type="evidence" value="ECO:0007669"/>
    <property type="project" value="InterPro"/>
</dbReference>
<feature type="compositionally biased region" description="Basic and acidic residues" evidence="6">
    <location>
        <begin position="31"/>
        <end position="43"/>
    </location>
</feature>
<dbReference type="InterPro" id="IPR047187">
    <property type="entry name" value="SF1_C_Upf1"/>
</dbReference>
<reference evidence="8 9" key="1">
    <citation type="submission" date="2024-01" db="EMBL/GenBank/DDBJ databases">
        <title>The genome of the rayed Mediterranean limpet Patella caerulea (Linnaeus, 1758).</title>
        <authorList>
            <person name="Anh-Thu Weber A."/>
            <person name="Halstead-Nussloch G."/>
        </authorList>
    </citation>
    <scope>NUCLEOTIDE SEQUENCE [LARGE SCALE GENOMIC DNA]</scope>
    <source>
        <strain evidence="8">AATW-2023a</strain>
        <tissue evidence="8">Whole specimen</tissue>
    </source>
</reference>
<proteinExistence type="inferred from homology"/>
<protein>
    <recommendedName>
        <fullName evidence="7">RNB domain-containing protein</fullName>
    </recommendedName>
</protein>
<dbReference type="Pfam" id="PF25049">
    <property type="entry name" value="OB_HELZ2"/>
    <property type="match status" value="1"/>
</dbReference>
<dbReference type="InterPro" id="IPR027417">
    <property type="entry name" value="P-loop_NTPase"/>
</dbReference>
<dbReference type="InterPro" id="IPR022966">
    <property type="entry name" value="RNase_II/R_CS"/>
</dbReference>
<dbReference type="PANTHER" id="PTHR43788">
    <property type="entry name" value="DNA2/NAM7 HELICASE FAMILY MEMBER"/>
    <property type="match status" value="1"/>
</dbReference>
<dbReference type="PROSITE" id="PS01175">
    <property type="entry name" value="RIBONUCLEASE_II"/>
    <property type="match status" value="1"/>
</dbReference>
<dbReference type="PANTHER" id="PTHR43788:SF16">
    <property type="entry name" value="HELICASE WITH ZINC FINGER 2"/>
    <property type="match status" value="1"/>
</dbReference>
<dbReference type="GO" id="GO:0016787">
    <property type="term" value="F:hydrolase activity"/>
    <property type="evidence" value="ECO:0007669"/>
    <property type="project" value="UniProtKB-KW"/>
</dbReference>
<dbReference type="InterPro" id="IPR056787">
    <property type="entry name" value="OB_HELZ2"/>
</dbReference>
<dbReference type="Gene3D" id="3.40.50.300">
    <property type="entry name" value="P-loop containing nucleotide triphosphate hydrolases"/>
    <property type="match status" value="2"/>
</dbReference>
<keyword evidence="9" id="KW-1185">Reference proteome</keyword>
<feature type="region of interest" description="Disordered" evidence="6">
    <location>
        <begin position="1"/>
        <end position="51"/>
    </location>
</feature>
<dbReference type="InterPro" id="IPR041677">
    <property type="entry name" value="DNA2/NAM7_AAA_11"/>
</dbReference>
<dbReference type="GO" id="GO:0043139">
    <property type="term" value="F:5'-3' DNA helicase activity"/>
    <property type="evidence" value="ECO:0007669"/>
    <property type="project" value="TreeGrafter"/>
</dbReference>
<dbReference type="Pfam" id="PF00773">
    <property type="entry name" value="RNB"/>
    <property type="match status" value="1"/>
</dbReference>
<keyword evidence="5" id="KW-0067">ATP-binding</keyword>
<dbReference type="InterPro" id="IPR012340">
    <property type="entry name" value="NA-bd_OB-fold"/>
</dbReference>
<comment type="caution">
    <text evidence="8">The sequence shown here is derived from an EMBL/GenBank/DDBJ whole genome shotgun (WGS) entry which is preliminary data.</text>
</comment>
<evidence type="ECO:0000256" key="5">
    <source>
        <dbReference type="ARBA" id="ARBA00022840"/>
    </source>
</evidence>
<dbReference type="GO" id="GO:0005694">
    <property type="term" value="C:chromosome"/>
    <property type="evidence" value="ECO:0007669"/>
    <property type="project" value="UniProtKB-ARBA"/>
</dbReference>
<dbReference type="EMBL" id="JAZGQO010000008">
    <property type="protein sequence ID" value="KAK6179132.1"/>
    <property type="molecule type" value="Genomic_DNA"/>
</dbReference>
<evidence type="ECO:0000256" key="4">
    <source>
        <dbReference type="ARBA" id="ARBA00022806"/>
    </source>
</evidence>
<dbReference type="GO" id="GO:0005524">
    <property type="term" value="F:ATP binding"/>
    <property type="evidence" value="ECO:0007669"/>
    <property type="project" value="UniProtKB-KW"/>
</dbReference>